<keyword evidence="1" id="KW-1133">Transmembrane helix</keyword>
<reference evidence="2 3" key="1">
    <citation type="submission" date="2020-05" db="EMBL/GenBank/DDBJ databases">
        <title>Genome sequence of Isoptericola sp. JC619 isolated from Chilika lagoon, India.</title>
        <authorList>
            <person name="Kumar D."/>
            <person name="Appam K."/>
            <person name="Gandham S."/>
            <person name="Uppada J."/>
            <person name="Sasikala C."/>
            <person name="Venkata Ramana C."/>
        </authorList>
    </citation>
    <scope>NUCLEOTIDE SEQUENCE [LARGE SCALE GENOMIC DNA]</scope>
    <source>
        <strain evidence="2 3">JC619</strain>
    </source>
</reference>
<organism evidence="2 3">
    <name type="scientific">Isoptericola sediminis</name>
    <dbReference type="NCBI Taxonomy" id="2733572"/>
    <lineage>
        <taxon>Bacteria</taxon>
        <taxon>Bacillati</taxon>
        <taxon>Actinomycetota</taxon>
        <taxon>Actinomycetes</taxon>
        <taxon>Micrococcales</taxon>
        <taxon>Promicromonosporaceae</taxon>
        <taxon>Isoptericola</taxon>
    </lineage>
</organism>
<dbReference type="Proteomes" id="UP000557204">
    <property type="component" value="Unassembled WGS sequence"/>
</dbReference>
<feature type="transmembrane region" description="Helical" evidence="1">
    <location>
        <begin position="292"/>
        <end position="310"/>
    </location>
</feature>
<keyword evidence="1" id="KW-0472">Membrane</keyword>
<gene>
    <name evidence="2" type="ORF">HLI28_04015</name>
</gene>
<feature type="transmembrane region" description="Helical" evidence="1">
    <location>
        <begin position="28"/>
        <end position="49"/>
    </location>
</feature>
<dbReference type="Pfam" id="PF04657">
    <property type="entry name" value="DMT_YdcZ"/>
    <property type="match status" value="2"/>
</dbReference>
<proteinExistence type="predicted"/>
<dbReference type="AlphaFoldDB" id="A0A849K0P8"/>
<evidence type="ECO:0000313" key="3">
    <source>
        <dbReference type="Proteomes" id="UP000557204"/>
    </source>
</evidence>
<keyword evidence="1" id="KW-0812">Transmembrane</keyword>
<dbReference type="InterPro" id="IPR006750">
    <property type="entry name" value="YdcZ"/>
</dbReference>
<dbReference type="PANTHER" id="PTHR34821">
    <property type="entry name" value="INNER MEMBRANE PROTEIN YDCZ"/>
    <property type="match status" value="1"/>
</dbReference>
<name>A0A849K0P8_9MICO</name>
<accession>A0A849K0P8</accession>
<dbReference type="PANTHER" id="PTHR34821:SF2">
    <property type="entry name" value="INNER MEMBRANE PROTEIN YDCZ"/>
    <property type="match status" value="1"/>
</dbReference>
<sequence length="318" mass="31779">MLGGLAAATQSRVNGTLATEVGSGFGAAVVSFGSGLLWLTIAVLCWPAARTALGRVRTALRTGGLRPWEVLGGLGGGFYVAAQGLTVSSLGVALFMVAIVAGQSVSSLVVDRLGLAPGGVRLVTVGRAVGPTLTVVAVAVAVSGSVDRVEDVWLAVVPLFAGVFQAWQQAMNGRVRGAAVPAAAPGAPPSSTFPGVAAATFMNFLVGTTALVVAFAVSVLVGGWPAGALPTRWPLDLVLYSGGLLGIVFIAIQAAVVHRIGVLLLGLGLIAGQVVGALLLDVLVPGAAAPGAAMYVGAALTLVAVAVPLVESRLRRRR</sequence>
<feature type="transmembrane region" description="Helical" evidence="1">
    <location>
        <begin position="237"/>
        <end position="257"/>
    </location>
</feature>
<keyword evidence="3" id="KW-1185">Reference proteome</keyword>
<evidence type="ECO:0000313" key="2">
    <source>
        <dbReference type="EMBL" id="NNU26708.1"/>
    </source>
</evidence>
<feature type="transmembrane region" description="Helical" evidence="1">
    <location>
        <begin position="204"/>
        <end position="225"/>
    </location>
</feature>
<evidence type="ECO:0000256" key="1">
    <source>
        <dbReference type="SAM" id="Phobius"/>
    </source>
</evidence>
<comment type="caution">
    <text evidence="2">The sequence shown here is derived from an EMBL/GenBank/DDBJ whole genome shotgun (WGS) entry which is preliminary data.</text>
</comment>
<dbReference type="EMBL" id="JABFAJ010000007">
    <property type="protein sequence ID" value="NNU26708.1"/>
    <property type="molecule type" value="Genomic_DNA"/>
</dbReference>
<feature type="transmembrane region" description="Helical" evidence="1">
    <location>
        <begin position="262"/>
        <end position="280"/>
    </location>
</feature>
<protein>
    <submittedName>
        <fullName evidence="2">DMT family transporter</fullName>
    </submittedName>
</protein>
<dbReference type="GO" id="GO:0005886">
    <property type="term" value="C:plasma membrane"/>
    <property type="evidence" value="ECO:0007669"/>
    <property type="project" value="TreeGrafter"/>
</dbReference>